<organism evidence="2 3">
    <name type="scientific">Cardiosporidium cionae</name>
    <dbReference type="NCBI Taxonomy" id="476202"/>
    <lineage>
        <taxon>Eukaryota</taxon>
        <taxon>Sar</taxon>
        <taxon>Alveolata</taxon>
        <taxon>Apicomplexa</taxon>
        <taxon>Aconoidasida</taxon>
        <taxon>Nephromycida</taxon>
        <taxon>Cardiosporidium</taxon>
    </lineage>
</organism>
<dbReference type="Proteomes" id="UP000823046">
    <property type="component" value="Unassembled WGS sequence"/>
</dbReference>
<reference evidence="2 3" key="1">
    <citation type="journal article" date="2020" name="bioRxiv">
        <title>Metabolic contributions of an alphaproteobacterial endosymbiont in the apicomplexan Cardiosporidium cionae.</title>
        <authorList>
            <person name="Hunter E.S."/>
            <person name="Paight C.J."/>
            <person name="Lane C.E."/>
        </authorList>
    </citation>
    <scope>NUCLEOTIDE SEQUENCE [LARGE SCALE GENOMIC DNA]</scope>
    <source>
        <strain evidence="2">ESH_2018</strain>
    </source>
</reference>
<evidence type="ECO:0000313" key="3">
    <source>
        <dbReference type="Proteomes" id="UP000823046"/>
    </source>
</evidence>
<protein>
    <submittedName>
        <fullName evidence="2">Uncharacterized protein</fullName>
    </submittedName>
</protein>
<comment type="caution">
    <text evidence="2">The sequence shown here is derived from an EMBL/GenBank/DDBJ whole genome shotgun (WGS) entry which is preliminary data.</text>
</comment>
<accession>A0ABQ7J456</accession>
<feature type="compositionally biased region" description="Polar residues" evidence="1">
    <location>
        <begin position="94"/>
        <end position="107"/>
    </location>
</feature>
<evidence type="ECO:0000256" key="1">
    <source>
        <dbReference type="SAM" id="MobiDB-lite"/>
    </source>
</evidence>
<feature type="compositionally biased region" description="Basic and acidic residues" evidence="1">
    <location>
        <begin position="55"/>
        <end position="67"/>
    </location>
</feature>
<sequence>PPTPLSTYPPAPSDAIPISSTVEAIFPPVASLEGAVVEGSSPPPTLKSKNISSPPEERTLRLRPQRESKKKFPSNNHYAREWPLPPSKAISSREGVSSPLSTPSDSVNPRAVKRTGGVRGKPRGGRGGMGGKLAALSAGALKRASVLGQSGSSFVHTISNTPHSCRSPTVETSSTGYNFAGTTVANSPRHPMVPPGTHMWIKYGEEHYPEEVTPPDYTWIEMDGTVCSYITDFLLYNNKGERLLPVESLLFFL</sequence>
<gene>
    <name evidence="2" type="ORF">IE077_001495</name>
</gene>
<proteinExistence type="predicted"/>
<dbReference type="EMBL" id="JADAQX010001481">
    <property type="protein sequence ID" value="KAF8817780.1"/>
    <property type="molecule type" value="Genomic_DNA"/>
</dbReference>
<name>A0ABQ7J456_9APIC</name>
<feature type="region of interest" description="Disordered" evidence="1">
    <location>
        <begin position="35"/>
        <end position="131"/>
    </location>
</feature>
<evidence type="ECO:0000313" key="2">
    <source>
        <dbReference type="EMBL" id="KAF8817780.1"/>
    </source>
</evidence>
<feature type="non-terminal residue" evidence="2">
    <location>
        <position position="1"/>
    </location>
</feature>
<keyword evidence="3" id="KW-1185">Reference proteome</keyword>